<evidence type="ECO:0000313" key="3">
    <source>
        <dbReference type="Proteomes" id="UP000770586"/>
    </source>
</evidence>
<dbReference type="Proteomes" id="UP000770586">
    <property type="component" value="Unassembled WGS sequence"/>
</dbReference>
<sequence>MSVEEDVNEIQWKLGWNPKITIIAVTVLFTIVGAAIDAVGTFFVLGILAGGAVYVWGTRTINDNYDSFLSRFISESERKGARGIEVDSANTYSLTYGMGDSPPLVEPSKTYKTNTLVVTDASVNVNKGAEFDMKSRESVAGGSNRELYYDQISAVESHQDGRRSVLEIRTSGGDTIGVGSTNTDTVDAAMSDVRKRVREAKR</sequence>
<feature type="transmembrane region" description="Helical" evidence="1">
    <location>
        <begin position="20"/>
        <end position="49"/>
    </location>
</feature>
<evidence type="ECO:0000256" key="1">
    <source>
        <dbReference type="SAM" id="Phobius"/>
    </source>
</evidence>
<gene>
    <name evidence="2" type="ORF">J2744_001087</name>
</gene>
<protein>
    <submittedName>
        <fullName evidence="2">Uncharacterized protein</fullName>
    </submittedName>
</protein>
<dbReference type="EMBL" id="JAGGKE010000003">
    <property type="protein sequence ID" value="MBP1901417.1"/>
    <property type="molecule type" value="Genomic_DNA"/>
</dbReference>
<keyword evidence="1" id="KW-1133">Transmembrane helix</keyword>
<accession>A0A8J7RTF1</accession>
<evidence type="ECO:0000313" key="2">
    <source>
        <dbReference type="EMBL" id="MBP1901417.1"/>
    </source>
</evidence>
<dbReference type="AlphaFoldDB" id="A0A8J7RTF1"/>
<keyword evidence="3" id="KW-1185">Reference proteome</keyword>
<reference evidence="2 3" key="1">
    <citation type="submission" date="2021-03" db="EMBL/GenBank/DDBJ databases">
        <title>Genomic Encyclopedia of Type Strains, Phase IV (KMG-IV): sequencing the most valuable type-strain genomes for metagenomic binning, comparative biology and taxonomic classification.</title>
        <authorList>
            <person name="Goeker M."/>
        </authorList>
    </citation>
    <scope>NUCLEOTIDE SEQUENCE [LARGE SCALE GENOMIC DNA]</scope>
    <source>
        <strain evidence="2 3">DSM 12287</strain>
    </source>
</reference>
<organism evidence="2 3">
    <name type="scientific">Halorubrum trapanicum</name>
    <dbReference type="NCBI Taxonomy" id="29284"/>
    <lineage>
        <taxon>Archaea</taxon>
        <taxon>Methanobacteriati</taxon>
        <taxon>Methanobacteriota</taxon>
        <taxon>Stenosarchaea group</taxon>
        <taxon>Halobacteria</taxon>
        <taxon>Halobacteriales</taxon>
        <taxon>Haloferacaceae</taxon>
        <taxon>Halorubrum</taxon>
    </lineage>
</organism>
<keyword evidence="1" id="KW-0472">Membrane</keyword>
<name>A0A8J7RTF1_9EURY</name>
<comment type="caution">
    <text evidence="2">The sequence shown here is derived from an EMBL/GenBank/DDBJ whole genome shotgun (WGS) entry which is preliminary data.</text>
</comment>
<dbReference type="RefSeq" id="WP_209545489.1">
    <property type="nucleotide sequence ID" value="NZ_BAAADX010000006.1"/>
</dbReference>
<keyword evidence="1" id="KW-0812">Transmembrane</keyword>
<proteinExistence type="predicted"/>
<dbReference type="OrthoDB" id="205043at2157"/>